<gene>
    <name evidence="8" type="ORF">BFJ65_g18341</name>
</gene>
<dbReference type="PANTHER" id="PTHR46481:SF10">
    <property type="entry name" value="ZINC FINGER BED DOMAIN-CONTAINING PROTEIN 39"/>
    <property type="match status" value="1"/>
</dbReference>
<evidence type="ECO:0000313" key="9">
    <source>
        <dbReference type="Proteomes" id="UP000270866"/>
    </source>
</evidence>
<keyword evidence="2" id="KW-0479">Metal-binding</keyword>
<evidence type="ECO:0000256" key="6">
    <source>
        <dbReference type="SAM" id="MobiDB-lite"/>
    </source>
</evidence>
<dbReference type="EMBL" id="MRCU01000019">
    <property type="protein sequence ID" value="RKK06787.1"/>
    <property type="molecule type" value="Genomic_DNA"/>
</dbReference>
<dbReference type="SUPFAM" id="SSF53098">
    <property type="entry name" value="Ribonuclease H-like"/>
    <property type="match status" value="3"/>
</dbReference>
<dbReference type="InterPro" id="IPR012337">
    <property type="entry name" value="RNaseH-like_sf"/>
</dbReference>
<protein>
    <recommendedName>
        <fullName evidence="7">HAT C-terminal dimerisation domain-containing protein</fullName>
    </recommendedName>
</protein>
<evidence type="ECO:0000256" key="1">
    <source>
        <dbReference type="ARBA" id="ARBA00004123"/>
    </source>
</evidence>
<organism evidence="8 9">
    <name type="scientific">Fusarium oxysporum f. sp. cepae</name>
    <dbReference type="NCBI Taxonomy" id="396571"/>
    <lineage>
        <taxon>Eukaryota</taxon>
        <taxon>Fungi</taxon>
        <taxon>Dikarya</taxon>
        <taxon>Ascomycota</taxon>
        <taxon>Pezizomycotina</taxon>
        <taxon>Sordariomycetes</taxon>
        <taxon>Hypocreomycetidae</taxon>
        <taxon>Hypocreales</taxon>
        <taxon>Nectriaceae</taxon>
        <taxon>Fusarium</taxon>
        <taxon>Fusarium oxysporum species complex</taxon>
    </lineage>
</organism>
<dbReference type="GO" id="GO:0046983">
    <property type="term" value="F:protein dimerization activity"/>
    <property type="evidence" value="ECO:0007669"/>
    <property type="project" value="InterPro"/>
</dbReference>
<keyword evidence="3" id="KW-0863">Zinc-finger</keyword>
<evidence type="ECO:0000256" key="4">
    <source>
        <dbReference type="ARBA" id="ARBA00022833"/>
    </source>
</evidence>
<feature type="domain" description="HAT C-terminal dimerisation" evidence="7">
    <location>
        <begin position="1507"/>
        <end position="1587"/>
    </location>
</feature>
<feature type="region of interest" description="Disordered" evidence="6">
    <location>
        <begin position="534"/>
        <end position="554"/>
    </location>
</feature>
<sequence length="1595" mass="182953">MSSRPFFKPHGRLEKTTPPRTPSESLGPAQSSTPSSASTQTNVPNDKPSPSRLSDERGAPDASQCPFPIDWNKIRYNRKPVPSIRYRQPHKRAINSKSQPSAIYRHGAQLTTDGNNKFWLCKYCHSSGHHDAALFAKEFGYKAVGSDPFSIAKRTASLTPYLGSRRAVFNDLKFKDDFTDWVIDLDLTFRQATHQRTNEIFINYLEDIDKILPRSPYTLSSWVKEKWLGDSGRRVWLREKLHSAKSKVHISMDAWTSEEGTNYLAVVAHFLDERHKLQTALLDLPPLKGPHSGENIAKVLSTVIDFYDISPIIGFFMMDNATSNDVCIQELAEQYPTIRRENRLGCVGHMLNLIVNALLFGKGVSKLEKQLRAASDDQAGDPFHVHRPRIHGVGMDGILKQNITAMGVVDISRHGAAFERLHASAFLQLHSVPRRMAESPIVSSMVLEPPDQEDKKNSWDLFPWKDFPGYTQSQRCASTSSWIWQFGYDIEKSDDDTKRRWVCKVCVDSRRPNPHSAASSGTQNAEIHLWNDHKVCDPSGRRKPPSKAKEKTPSRNIAEMMKLNTRDAREQQIANQIIGRFDRLVFQHPYLRAAFEYLNPLVKTTEAYITHNTIRRRILQVYEENKAEIQRVLATAPGLLHIAFDGWRSNNRHALYGICCYFLNTLGQPRKLVLGLHELVDRHSGDNIATHVVEVLRSYGITHKVGYFTLDNASNNDTAMEEIGKALGFEGKTRRLRCFGHILNLAVKALLFGHNSEAFEDDIQGNETLDAKAHELWRRKEPVGKLHNPIFWIHRSDSLTNLLRSLQLTAYSKSDDPLSTLYMIRRALLLKDFLEDFWYEQKSEWEGLVLRGKKSSSEMPLCLRDENKLEEKDWAIISLFNEGLQHFEHVLITLEGDGQQRKRKEGYIGAYGCPWDTLLGYEYLLGKMEVYKAAAHRYPDPEHFKVNINLCWKKLDKYYSRLDETPVYYAAIALHPAYRWGYFEDVWADRLDWIQTAKSLVEELYRSHYEPRIISRDRERGEPVTKKRRIYRNPFDEYREESRQAPTLLQPPSSMTTLLQAEDAASSSTHAVGDEYSDWFRDVHKSDQNILDPISYWYERREEYPRLSQMALDVLSVLPMSADVERLFSTCGRMVRDDRARLDASTIGMTQTRPRISISTSIHSTGPLLASISIHSIQGGPTWTSIHSTRGCVDGNGMDRQPADDERFEIWRKQSCVGKLHNFCVWINRSDQRRERLKQYILRAYDEGSIEHLYTRVLADGGIRWNSVYSMIERALKLRHAIDLFFLNYRHIGAEGYDISQDILTAQDWVDLDHFLNILKPFKDLTKRMEGRANRAGSEGSHGSLHEIIESLDVLFKKLQDAGKFADDHPDVVSTYYSHAIDAARIKLEEYFGLTDATPAYRCAVALHPANKFTYFELEWSHNRQWISGARRVVQEVFAQYEAAAAEADLMDGARQEEEPKEPEKDAVVDNSVTLDPLQQARKRRQRLAVTATSATRGKKRVKLTSELDEFMARTNKADLDVEDPLEWWVRHASDYPILSKMAFDLFSCPAMSAECERVFSQTNKVITDERNRLSSDTVAAIECQKHLLRSGMLA</sequence>
<proteinExistence type="predicted"/>
<feature type="domain" description="HAT C-terminal dimerisation" evidence="7">
    <location>
        <begin position="1079"/>
        <end position="1147"/>
    </location>
</feature>
<keyword evidence="4" id="KW-0862">Zinc</keyword>
<comment type="caution">
    <text evidence="8">The sequence shown here is derived from an EMBL/GenBank/DDBJ whole genome shotgun (WGS) entry which is preliminary data.</text>
</comment>
<evidence type="ECO:0000256" key="5">
    <source>
        <dbReference type="ARBA" id="ARBA00023242"/>
    </source>
</evidence>
<dbReference type="InterPro" id="IPR008906">
    <property type="entry name" value="HATC_C_dom"/>
</dbReference>
<evidence type="ECO:0000256" key="3">
    <source>
        <dbReference type="ARBA" id="ARBA00022771"/>
    </source>
</evidence>
<accession>A0A3L6MSH1</accession>
<dbReference type="Proteomes" id="UP000270866">
    <property type="component" value="Unassembled WGS sequence"/>
</dbReference>
<comment type="subcellular location">
    <subcellularLocation>
        <location evidence="1">Nucleus</location>
    </subcellularLocation>
</comment>
<reference evidence="8 9" key="1">
    <citation type="journal article" date="2018" name="Sci. Rep.">
        <title>Characterisation of pathogen-specific regions and novel effector candidates in Fusarium oxysporum f. sp. cepae.</title>
        <authorList>
            <person name="Armitage A.D."/>
            <person name="Taylor A."/>
            <person name="Sobczyk M.K."/>
            <person name="Baxter L."/>
            <person name="Greenfield B.P."/>
            <person name="Bates H.J."/>
            <person name="Wilson F."/>
            <person name="Jackson A.C."/>
            <person name="Ott S."/>
            <person name="Harrison R.J."/>
            <person name="Clarkson J.P."/>
        </authorList>
    </citation>
    <scope>NUCLEOTIDE SEQUENCE [LARGE SCALE GENOMIC DNA]</scope>
    <source>
        <strain evidence="8 9">FoC_Fus2</strain>
    </source>
</reference>
<name>A0A3L6MSH1_FUSOX</name>
<dbReference type="GO" id="GO:0008270">
    <property type="term" value="F:zinc ion binding"/>
    <property type="evidence" value="ECO:0007669"/>
    <property type="project" value="UniProtKB-KW"/>
</dbReference>
<keyword evidence="5" id="KW-0539">Nucleus</keyword>
<evidence type="ECO:0000259" key="7">
    <source>
        <dbReference type="Pfam" id="PF05699"/>
    </source>
</evidence>
<dbReference type="PANTHER" id="PTHR46481">
    <property type="entry name" value="ZINC FINGER BED DOMAIN-CONTAINING PROTEIN 4"/>
    <property type="match status" value="1"/>
</dbReference>
<dbReference type="InterPro" id="IPR052035">
    <property type="entry name" value="ZnF_BED_domain_contain"/>
</dbReference>
<evidence type="ECO:0000313" key="8">
    <source>
        <dbReference type="EMBL" id="RKK06787.1"/>
    </source>
</evidence>
<dbReference type="GO" id="GO:0005634">
    <property type="term" value="C:nucleus"/>
    <property type="evidence" value="ECO:0007669"/>
    <property type="project" value="UniProtKB-SubCell"/>
</dbReference>
<dbReference type="Pfam" id="PF05699">
    <property type="entry name" value="Dimer_Tnp_hAT"/>
    <property type="match status" value="2"/>
</dbReference>
<evidence type="ECO:0000256" key="2">
    <source>
        <dbReference type="ARBA" id="ARBA00022723"/>
    </source>
</evidence>
<feature type="compositionally biased region" description="Low complexity" evidence="6">
    <location>
        <begin position="28"/>
        <end position="41"/>
    </location>
</feature>
<feature type="region of interest" description="Disordered" evidence="6">
    <location>
        <begin position="1"/>
        <end position="66"/>
    </location>
</feature>